<dbReference type="EMBL" id="RCML01000016">
    <property type="protein sequence ID" value="KAG2998430.1"/>
    <property type="molecule type" value="Genomic_DNA"/>
</dbReference>
<evidence type="ECO:0000313" key="5">
    <source>
        <dbReference type="EMBL" id="KAG3216478.1"/>
    </source>
</evidence>
<dbReference type="OrthoDB" id="120605at2759"/>
<keyword evidence="7" id="KW-1185">Reference proteome</keyword>
<evidence type="ECO:0000313" key="4">
    <source>
        <dbReference type="EMBL" id="KAG2998430.1"/>
    </source>
</evidence>
<evidence type="ECO:0000313" key="7">
    <source>
        <dbReference type="Proteomes" id="UP000251314"/>
    </source>
</evidence>
<name>A0A329RSV5_9STRA</name>
<evidence type="ECO:0000313" key="1">
    <source>
        <dbReference type="EMBL" id="KAG2856058.1"/>
    </source>
</evidence>
<dbReference type="EMBL" id="RCMV01000482">
    <property type="protein sequence ID" value="KAG3216478.1"/>
    <property type="molecule type" value="Genomic_DNA"/>
</dbReference>
<dbReference type="EMBL" id="RCMI01000316">
    <property type="protein sequence ID" value="KAG2917929.1"/>
    <property type="molecule type" value="Genomic_DNA"/>
</dbReference>
<reference evidence="1" key="2">
    <citation type="submission" date="2018-10" db="EMBL/GenBank/DDBJ databases">
        <title>Effector identification in a new, highly contiguous assembly of the strawberry crown rot pathogen Phytophthora cactorum.</title>
        <authorList>
            <person name="Armitage A.D."/>
            <person name="Nellist C.F."/>
            <person name="Bates H."/>
            <person name="Vickerstaff R.J."/>
            <person name="Harrison R.J."/>
        </authorList>
    </citation>
    <scope>NUCLEOTIDE SEQUENCE</scope>
    <source>
        <strain evidence="1">15-7</strain>
        <strain evidence="2">4032</strain>
        <strain evidence="3">4040</strain>
        <strain evidence="4">P415</strain>
        <strain evidence="5">P421</strain>
    </source>
</reference>
<sequence length="86" mass="9680">MARELLRSEAHELQELQDKIHMMAEALNDLVYAREELEAMLLREAEVINELTASVGETSRPSGYAPSYGVLVGQVIRILRRDPTGQ</sequence>
<organism evidence="6 7">
    <name type="scientific">Phytophthora cactorum</name>
    <dbReference type="NCBI Taxonomy" id="29920"/>
    <lineage>
        <taxon>Eukaryota</taxon>
        <taxon>Sar</taxon>
        <taxon>Stramenopiles</taxon>
        <taxon>Oomycota</taxon>
        <taxon>Peronosporomycetes</taxon>
        <taxon>Peronosporales</taxon>
        <taxon>Peronosporaceae</taxon>
        <taxon>Phytophthora</taxon>
    </lineage>
</organism>
<comment type="caution">
    <text evidence="6">The sequence shown here is derived from an EMBL/GenBank/DDBJ whole genome shotgun (WGS) entry which is preliminary data.</text>
</comment>
<dbReference type="Proteomes" id="UP000251314">
    <property type="component" value="Unassembled WGS sequence"/>
</dbReference>
<accession>A0A329RSV5</accession>
<dbReference type="EMBL" id="MJFZ01000532">
    <property type="protein sequence ID" value="RAW27847.1"/>
    <property type="molecule type" value="Genomic_DNA"/>
</dbReference>
<dbReference type="EMBL" id="RCMG01000349">
    <property type="protein sequence ID" value="KAG2856058.1"/>
    <property type="molecule type" value="Genomic_DNA"/>
</dbReference>
<evidence type="ECO:0000313" key="3">
    <source>
        <dbReference type="EMBL" id="KAG2923765.1"/>
    </source>
</evidence>
<protein>
    <submittedName>
        <fullName evidence="6">Uncharacterized protein</fullName>
    </submittedName>
</protein>
<dbReference type="EMBL" id="RCMK01000528">
    <property type="protein sequence ID" value="KAG2923765.1"/>
    <property type="molecule type" value="Genomic_DNA"/>
</dbReference>
<dbReference type="Proteomes" id="UP000760860">
    <property type="component" value="Unassembled WGS sequence"/>
</dbReference>
<proteinExistence type="predicted"/>
<dbReference type="Proteomes" id="UP000735874">
    <property type="component" value="Unassembled WGS sequence"/>
</dbReference>
<reference evidence="6 7" key="1">
    <citation type="submission" date="2018-01" db="EMBL/GenBank/DDBJ databases">
        <title>Draft genome of the strawberry crown rot pathogen Phytophthora cactorum.</title>
        <authorList>
            <person name="Armitage A.D."/>
            <person name="Lysoe E."/>
            <person name="Nellist C.F."/>
            <person name="Harrison R.J."/>
            <person name="Brurberg M.B."/>
        </authorList>
    </citation>
    <scope>NUCLEOTIDE SEQUENCE [LARGE SCALE GENOMIC DNA]</scope>
    <source>
        <strain evidence="6 7">10300</strain>
    </source>
</reference>
<dbReference type="Proteomes" id="UP000774804">
    <property type="component" value="Unassembled WGS sequence"/>
</dbReference>
<dbReference type="Proteomes" id="UP000697107">
    <property type="component" value="Unassembled WGS sequence"/>
</dbReference>
<dbReference type="VEuPathDB" id="FungiDB:PC110_g15755"/>
<dbReference type="AlphaFoldDB" id="A0A329RSV5"/>
<dbReference type="Proteomes" id="UP000736787">
    <property type="component" value="Unassembled WGS sequence"/>
</dbReference>
<evidence type="ECO:0000313" key="2">
    <source>
        <dbReference type="EMBL" id="KAG2917929.1"/>
    </source>
</evidence>
<evidence type="ECO:0000313" key="6">
    <source>
        <dbReference type="EMBL" id="RAW27847.1"/>
    </source>
</evidence>
<gene>
    <name evidence="6" type="ORF">PC110_g15755</name>
    <name evidence="1" type="ORF">PC113_g11908</name>
    <name evidence="2" type="ORF">PC115_g10603</name>
    <name evidence="3" type="ORF">PC117_g15621</name>
    <name evidence="4" type="ORF">PC118_g1309</name>
    <name evidence="5" type="ORF">PC129_g12668</name>
</gene>